<evidence type="ECO:0000313" key="13">
    <source>
        <dbReference type="EMBL" id="PSB01458.1"/>
    </source>
</evidence>
<keyword evidence="5 13" id="KW-0418">Kinase</keyword>
<dbReference type="GO" id="GO:0005524">
    <property type="term" value="F:ATP binding"/>
    <property type="evidence" value="ECO:0007669"/>
    <property type="project" value="UniProtKB-UniRule"/>
</dbReference>
<protein>
    <recommendedName>
        <fullName evidence="1">non-specific serine/threonine protein kinase</fullName>
        <ecNumber evidence="1">2.7.11.1</ecNumber>
    </recommendedName>
</protein>
<dbReference type="PANTHER" id="PTHR24363:SF0">
    <property type="entry name" value="SERINE_THREONINE KINASE LIKE DOMAIN CONTAINING 1"/>
    <property type="match status" value="1"/>
</dbReference>
<dbReference type="PROSITE" id="PS00107">
    <property type="entry name" value="PROTEIN_KINASE_ATP"/>
    <property type="match status" value="1"/>
</dbReference>
<evidence type="ECO:0000256" key="7">
    <source>
        <dbReference type="ARBA" id="ARBA00047899"/>
    </source>
</evidence>
<evidence type="ECO:0000256" key="6">
    <source>
        <dbReference type="ARBA" id="ARBA00022840"/>
    </source>
</evidence>
<proteinExistence type="predicted"/>
<name>A0A2T1BZX1_9CYAN</name>
<dbReference type="SUPFAM" id="SSF56112">
    <property type="entry name" value="Protein kinase-like (PK-like)"/>
    <property type="match status" value="1"/>
</dbReference>
<feature type="region of interest" description="Disordered" evidence="10">
    <location>
        <begin position="283"/>
        <end position="318"/>
    </location>
</feature>
<feature type="binding site" evidence="9">
    <location>
        <position position="45"/>
    </location>
    <ligand>
        <name>ATP</name>
        <dbReference type="ChEBI" id="CHEBI:30616"/>
    </ligand>
</feature>
<accession>A0A2T1BZX1</accession>
<comment type="catalytic activity">
    <reaction evidence="8">
        <text>L-seryl-[protein] + ATP = O-phospho-L-seryl-[protein] + ADP + H(+)</text>
        <dbReference type="Rhea" id="RHEA:17989"/>
        <dbReference type="Rhea" id="RHEA-COMP:9863"/>
        <dbReference type="Rhea" id="RHEA-COMP:11604"/>
        <dbReference type="ChEBI" id="CHEBI:15378"/>
        <dbReference type="ChEBI" id="CHEBI:29999"/>
        <dbReference type="ChEBI" id="CHEBI:30616"/>
        <dbReference type="ChEBI" id="CHEBI:83421"/>
        <dbReference type="ChEBI" id="CHEBI:456216"/>
        <dbReference type="EC" id="2.7.11.1"/>
    </reaction>
</comment>
<reference evidence="13 14" key="1">
    <citation type="submission" date="2018-02" db="EMBL/GenBank/DDBJ databases">
        <authorList>
            <person name="Cohen D.B."/>
            <person name="Kent A.D."/>
        </authorList>
    </citation>
    <scope>NUCLEOTIDE SEQUENCE [LARGE SCALE GENOMIC DNA]</scope>
    <source>
        <strain evidence="13 14">CCAP 1448/3</strain>
    </source>
</reference>
<dbReference type="Gene3D" id="3.30.200.20">
    <property type="entry name" value="Phosphorylase Kinase, domain 1"/>
    <property type="match status" value="1"/>
</dbReference>
<dbReference type="GO" id="GO:0004674">
    <property type="term" value="F:protein serine/threonine kinase activity"/>
    <property type="evidence" value="ECO:0007669"/>
    <property type="project" value="UniProtKB-KW"/>
</dbReference>
<dbReference type="InterPro" id="IPR017441">
    <property type="entry name" value="Protein_kinase_ATP_BS"/>
</dbReference>
<dbReference type="EMBL" id="PVWJ01000106">
    <property type="protein sequence ID" value="PSB01458.1"/>
    <property type="molecule type" value="Genomic_DNA"/>
</dbReference>
<feature type="domain" description="Protein kinase" evidence="12">
    <location>
        <begin position="15"/>
        <end position="277"/>
    </location>
</feature>
<dbReference type="RefSeq" id="WP_106290071.1">
    <property type="nucleotide sequence ID" value="NZ_CAWNTC010000137.1"/>
</dbReference>
<keyword evidence="4 9" id="KW-0547">Nucleotide-binding</keyword>
<dbReference type="EC" id="2.7.11.1" evidence="1"/>
<keyword evidence="3" id="KW-0808">Transferase</keyword>
<keyword evidence="14" id="KW-1185">Reference proteome</keyword>
<dbReference type="CDD" id="cd14014">
    <property type="entry name" value="STKc_PknB_like"/>
    <property type="match status" value="1"/>
</dbReference>
<dbReference type="Gene3D" id="1.10.510.10">
    <property type="entry name" value="Transferase(Phosphotransferase) domain 1"/>
    <property type="match status" value="1"/>
</dbReference>
<feature type="compositionally biased region" description="Polar residues" evidence="10">
    <location>
        <begin position="288"/>
        <end position="318"/>
    </location>
</feature>
<evidence type="ECO:0000256" key="9">
    <source>
        <dbReference type="PROSITE-ProRule" id="PRU10141"/>
    </source>
</evidence>
<evidence type="ECO:0000256" key="8">
    <source>
        <dbReference type="ARBA" id="ARBA00048679"/>
    </source>
</evidence>
<evidence type="ECO:0000313" key="14">
    <source>
        <dbReference type="Proteomes" id="UP000238762"/>
    </source>
</evidence>
<keyword evidence="11" id="KW-0812">Transmembrane</keyword>
<evidence type="ECO:0000256" key="2">
    <source>
        <dbReference type="ARBA" id="ARBA00022527"/>
    </source>
</evidence>
<feature type="transmembrane region" description="Helical" evidence="11">
    <location>
        <begin position="331"/>
        <end position="352"/>
    </location>
</feature>
<dbReference type="PROSITE" id="PS50011">
    <property type="entry name" value="PROTEIN_KINASE_DOM"/>
    <property type="match status" value="1"/>
</dbReference>
<keyword evidence="2 13" id="KW-0723">Serine/threonine-protein kinase</keyword>
<dbReference type="Pfam" id="PF00069">
    <property type="entry name" value="Pkinase"/>
    <property type="match status" value="1"/>
</dbReference>
<dbReference type="InterPro" id="IPR008266">
    <property type="entry name" value="Tyr_kinase_AS"/>
</dbReference>
<organism evidence="13 14">
    <name type="scientific">Merismopedia glauca CCAP 1448/3</name>
    <dbReference type="NCBI Taxonomy" id="1296344"/>
    <lineage>
        <taxon>Bacteria</taxon>
        <taxon>Bacillati</taxon>
        <taxon>Cyanobacteriota</taxon>
        <taxon>Cyanophyceae</taxon>
        <taxon>Synechococcales</taxon>
        <taxon>Merismopediaceae</taxon>
        <taxon>Merismopedia</taxon>
    </lineage>
</organism>
<dbReference type="OrthoDB" id="507628at2"/>
<evidence type="ECO:0000256" key="4">
    <source>
        <dbReference type="ARBA" id="ARBA00022741"/>
    </source>
</evidence>
<dbReference type="Proteomes" id="UP000238762">
    <property type="component" value="Unassembled WGS sequence"/>
</dbReference>
<gene>
    <name evidence="13" type="ORF">C7B64_18195</name>
</gene>
<sequence>MQPTLPPGTCLQKRYRILKTLGQGGFGRTYLAEDRSESQDMCVLKEFFPSGEGSYSLNKSKELFYREAAVLQQIDHPQIPKVRGTFENSKRLFLVQDYAGGKTYAALLTERLKEGKSFNEGEAIEFLLNMLPVLEYIHKKGIVHRDISPDNIILRDRDQLPVLIDFGVVKAGICPTAGQQEVAQGTTVGKVGYSPSEQLQTGQVYPNSDLYALAVTTVVLMTGRKPEALLDQSTMTWRWHQWLPGLSPWFGQILNRMLSHRPNQRYSSATEVAQALRSIEGLAGNSLPPRTSTPPAMVSSVSRQPAVKSSSKPITRGTYQRQRNPLWDSPWTVGLILGGGMVAVALIPLVLFGQMSISKPTRSGQLQPTPSITQFNAPGDTSTPSEGQPQRLNVLQGQILSPIGNVKANQVITYVVSGQKGHQLQAAIAKGGVVLTVLPPKEVNLDSPSQLVSKWQGTLPATGDYQIQVIPAPGVTDSNYQVDISLTIPSSYPNTYKNNLSSTPTLASSAKP</sequence>
<comment type="caution">
    <text evidence="13">The sequence shown here is derived from an EMBL/GenBank/DDBJ whole genome shotgun (WGS) entry which is preliminary data.</text>
</comment>
<evidence type="ECO:0000256" key="11">
    <source>
        <dbReference type="SAM" id="Phobius"/>
    </source>
</evidence>
<evidence type="ECO:0000256" key="5">
    <source>
        <dbReference type="ARBA" id="ARBA00022777"/>
    </source>
</evidence>
<keyword evidence="11" id="KW-1133">Transmembrane helix</keyword>
<evidence type="ECO:0000259" key="12">
    <source>
        <dbReference type="PROSITE" id="PS50011"/>
    </source>
</evidence>
<dbReference type="InterPro" id="IPR000719">
    <property type="entry name" value="Prot_kinase_dom"/>
</dbReference>
<evidence type="ECO:0000256" key="3">
    <source>
        <dbReference type="ARBA" id="ARBA00022679"/>
    </source>
</evidence>
<feature type="region of interest" description="Disordered" evidence="10">
    <location>
        <begin position="360"/>
        <end position="389"/>
    </location>
</feature>
<dbReference type="PROSITE" id="PS00109">
    <property type="entry name" value="PROTEIN_KINASE_TYR"/>
    <property type="match status" value="1"/>
</dbReference>
<dbReference type="InterPro" id="IPR011009">
    <property type="entry name" value="Kinase-like_dom_sf"/>
</dbReference>
<keyword evidence="6 9" id="KW-0067">ATP-binding</keyword>
<keyword evidence="11" id="KW-0472">Membrane</keyword>
<reference evidence="13 14" key="2">
    <citation type="submission" date="2018-03" db="EMBL/GenBank/DDBJ databases">
        <title>The ancient ancestry and fast evolution of plastids.</title>
        <authorList>
            <person name="Moore K.R."/>
            <person name="Magnabosco C."/>
            <person name="Momper L."/>
            <person name="Gold D.A."/>
            <person name="Bosak T."/>
            <person name="Fournier G.P."/>
        </authorList>
    </citation>
    <scope>NUCLEOTIDE SEQUENCE [LARGE SCALE GENOMIC DNA]</scope>
    <source>
        <strain evidence="13 14">CCAP 1448/3</strain>
    </source>
</reference>
<evidence type="ECO:0000256" key="1">
    <source>
        <dbReference type="ARBA" id="ARBA00012513"/>
    </source>
</evidence>
<dbReference type="PANTHER" id="PTHR24363">
    <property type="entry name" value="SERINE/THREONINE PROTEIN KINASE"/>
    <property type="match status" value="1"/>
</dbReference>
<evidence type="ECO:0000256" key="10">
    <source>
        <dbReference type="SAM" id="MobiDB-lite"/>
    </source>
</evidence>
<comment type="catalytic activity">
    <reaction evidence="7">
        <text>L-threonyl-[protein] + ATP = O-phospho-L-threonyl-[protein] + ADP + H(+)</text>
        <dbReference type="Rhea" id="RHEA:46608"/>
        <dbReference type="Rhea" id="RHEA-COMP:11060"/>
        <dbReference type="Rhea" id="RHEA-COMP:11605"/>
        <dbReference type="ChEBI" id="CHEBI:15378"/>
        <dbReference type="ChEBI" id="CHEBI:30013"/>
        <dbReference type="ChEBI" id="CHEBI:30616"/>
        <dbReference type="ChEBI" id="CHEBI:61977"/>
        <dbReference type="ChEBI" id="CHEBI:456216"/>
        <dbReference type="EC" id="2.7.11.1"/>
    </reaction>
</comment>
<dbReference type="AlphaFoldDB" id="A0A2T1BZX1"/>
<dbReference type="Gene3D" id="2.60.120.380">
    <property type="match status" value="1"/>
</dbReference>